<protein>
    <submittedName>
        <fullName evidence="1">Uncharacterized protein</fullName>
    </submittedName>
</protein>
<gene>
    <name evidence="1" type="ORF">NCTC9419_02149</name>
</gene>
<reference evidence="1 2" key="1">
    <citation type="submission" date="2018-12" db="EMBL/GenBank/DDBJ databases">
        <authorList>
            <consortium name="Pathogen Informatics"/>
        </authorList>
    </citation>
    <scope>NUCLEOTIDE SEQUENCE [LARGE SCALE GENOMIC DNA]</scope>
    <source>
        <strain evidence="1 2">NCTC9419</strain>
    </source>
</reference>
<accession>A0A447QLA6</accession>
<proteinExistence type="predicted"/>
<dbReference type="Proteomes" id="UP000271603">
    <property type="component" value="Chromosome"/>
</dbReference>
<name>A0A447QLA6_SERRU</name>
<evidence type="ECO:0000313" key="2">
    <source>
        <dbReference type="Proteomes" id="UP000271603"/>
    </source>
</evidence>
<dbReference type="EMBL" id="LR134155">
    <property type="protein sequence ID" value="VEA70642.1"/>
    <property type="molecule type" value="Genomic_DNA"/>
</dbReference>
<sequence>MCGKYTISAMKRRPAPAAARRFPRRAAGGHHIIQQGDVPPGQISSQRKAPRSCACAAVPSGAAVRRWRVCAQRRDDTRSQPAGSAPPAVRFDYSRVASDAFSVRVPLKSARVCSDIALGAAVASVAEAAWPAAAQLRTPLKFEAFDQLAQRADIVGDEHSRRQGGIFAGSGRRITAVAGGRPQHGQQVGGAGSRRRQQLQMPCWARHKGCRHSQQRLRIVSIASSVTSQTRTITDDSVVLANNG</sequence>
<evidence type="ECO:0000313" key="1">
    <source>
        <dbReference type="EMBL" id="VEA70642.1"/>
    </source>
</evidence>
<dbReference type="AlphaFoldDB" id="A0A447QLA6"/>
<organism evidence="1 2">
    <name type="scientific">Serratia rubidaea</name>
    <name type="common">Serratia marinorubra</name>
    <dbReference type="NCBI Taxonomy" id="61652"/>
    <lineage>
        <taxon>Bacteria</taxon>
        <taxon>Pseudomonadati</taxon>
        <taxon>Pseudomonadota</taxon>
        <taxon>Gammaproteobacteria</taxon>
        <taxon>Enterobacterales</taxon>
        <taxon>Yersiniaceae</taxon>
        <taxon>Serratia</taxon>
    </lineage>
</organism>